<evidence type="ECO:0000256" key="1">
    <source>
        <dbReference type="SAM" id="MobiDB-lite"/>
    </source>
</evidence>
<evidence type="ECO:0000313" key="4">
    <source>
        <dbReference type="Proteomes" id="UP001165063"/>
    </source>
</evidence>
<dbReference type="InterPro" id="IPR027417">
    <property type="entry name" value="P-loop_NTPase"/>
</dbReference>
<dbReference type="Gene3D" id="3.40.50.300">
    <property type="entry name" value="P-loop containing nucleotide triphosphate hydrolases"/>
    <property type="match status" value="1"/>
</dbReference>
<name>A0A9W6Z2E2_AMBMO</name>
<feature type="region of interest" description="Disordered" evidence="1">
    <location>
        <begin position="197"/>
        <end position="225"/>
    </location>
</feature>
<feature type="domain" description="Phosphoribulokinase/uridine kinase" evidence="2">
    <location>
        <begin position="67"/>
        <end position="178"/>
    </location>
</feature>
<dbReference type="Pfam" id="PF00485">
    <property type="entry name" value="PRK"/>
    <property type="match status" value="1"/>
</dbReference>
<feature type="compositionally biased region" description="Polar residues" evidence="1">
    <location>
        <begin position="211"/>
        <end position="225"/>
    </location>
</feature>
<gene>
    <name evidence="3" type="ORF">Amon01_000690700</name>
</gene>
<dbReference type="EMBL" id="BSXU01004704">
    <property type="protein sequence ID" value="GMG46802.1"/>
    <property type="molecule type" value="Genomic_DNA"/>
</dbReference>
<feature type="compositionally biased region" description="Basic and acidic residues" evidence="1">
    <location>
        <begin position="197"/>
        <end position="208"/>
    </location>
</feature>
<dbReference type="Proteomes" id="UP001165063">
    <property type="component" value="Unassembled WGS sequence"/>
</dbReference>
<dbReference type="GO" id="GO:0016301">
    <property type="term" value="F:kinase activity"/>
    <property type="evidence" value="ECO:0007669"/>
    <property type="project" value="InterPro"/>
</dbReference>
<accession>A0A9W6Z2E2</accession>
<sequence length="239" mass="26999">MPTSTKKTSILILIGGGHASGKKLACTLINNELKKRFPNISLANVDMNDFQHNTTNEPNSLRNPSRFNFNAIKSKVTALQESTDLVIVYGLYALYESELNKMATVRVFIDCDSDVRLGRWIKRDILEPSKENPSTKEAEAQQLKTLLTSYLNDSRVEMNQFIFQTKEYADVILPRGAETTGITLIVDGLQPLLTKNRNEEDAESREAVQHSLRNNTLSGPTVSSLENEHFNNKRFFDMN</sequence>
<comment type="caution">
    <text evidence="3">The sequence shown here is derived from an EMBL/GenBank/DDBJ whole genome shotgun (WGS) entry which is preliminary data.</text>
</comment>
<organism evidence="3 4">
    <name type="scientific">Ambrosiozyma monospora</name>
    <name type="common">Yeast</name>
    <name type="synonym">Endomycopsis monosporus</name>
    <dbReference type="NCBI Taxonomy" id="43982"/>
    <lineage>
        <taxon>Eukaryota</taxon>
        <taxon>Fungi</taxon>
        <taxon>Dikarya</taxon>
        <taxon>Ascomycota</taxon>
        <taxon>Saccharomycotina</taxon>
        <taxon>Pichiomycetes</taxon>
        <taxon>Pichiales</taxon>
        <taxon>Pichiaceae</taxon>
        <taxon>Ambrosiozyma</taxon>
    </lineage>
</organism>
<protein>
    <submittedName>
        <fullName evidence="3">Unnamed protein product</fullName>
    </submittedName>
</protein>
<dbReference type="AlphaFoldDB" id="A0A9W6Z2E2"/>
<dbReference type="GO" id="GO:0005524">
    <property type="term" value="F:ATP binding"/>
    <property type="evidence" value="ECO:0007669"/>
    <property type="project" value="InterPro"/>
</dbReference>
<dbReference type="PANTHER" id="PTHR10285">
    <property type="entry name" value="URIDINE KINASE"/>
    <property type="match status" value="1"/>
</dbReference>
<keyword evidence="4" id="KW-1185">Reference proteome</keyword>
<evidence type="ECO:0000259" key="2">
    <source>
        <dbReference type="Pfam" id="PF00485"/>
    </source>
</evidence>
<dbReference type="OrthoDB" id="738517at2759"/>
<dbReference type="InterPro" id="IPR006083">
    <property type="entry name" value="PRK/URK"/>
</dbReference>
<proteinExistence type="predicted"/>
<dbReference type="SUPFAM" id="SSF52540">
    <property type="entry name" value="P-loop containing nucleoside triphosphate hydrolases"/>
    <property type="match status" value="1"/>
</dbReference>
<evidence type="ECO:0000313" key="3">
    <source>
        <dbReference type="EMBL" id="GMG46802.1"/>
    </source>
</evidence>
<reference evidence="3" key="1">
    <citation type="submission" date="2023-04" db="EMBL/GenBank/DDBJ databases">
        <title>Ambrosiozyma monospora NBRC 1965.</title>
        <authorList>
            <person name="Ichikawa N."/>
            <person name="Sato H."/>
            <person name="Tonouchi N."/>
        </authorList>
    </citation>
    <scope>NUCLEOTIDE SEQUENCE</scope>
    <source>
        <strain evidence="3">NBRC 1965</strain>
    </source>
</reference>